<protein>
    <recommendedName>
        <fullName evidence="1">DUF6850 domain-containing protein</fullName>
    </recommendedName>
</protein>
<sequence>MKTYIKYFYLGLIVFLPSHIIVAQEYPVIDSISNISYSTHSVYMRSYQMAAQNSVWMSKEVKNNFNQILIAGNYNTGDFIASQDATKLRKLQVLTEGKTEWRGTQLWGKFAYSKQMEDSTRLRHQTRWNEDAPVYYGSLKNNYYERDTYKLDAGIQHIFFNNRIPVTLDLDYRVGNNFSNNDPRGDVKDHNFNTALSVGYQTEKWIYHLRGLYGYGRERVNVAFKNSKYTENTADPLYVNWFMNGYGNAIERIKDINYNNDLKRHGISVHVRHQLNREQRLYVNLATIQEEQFFKQYNISVLTYIPINKYKRDSYTASALWILEKDLNHQTAVGLEGGIIDGRDFNYDLMKNNYLYRQEYVKADVTQVWKSYQFNGIIGYQSEDKKEGLTGNHTSISTMTAGLGAKKTFSLTKLTDLIGSLRIRHKLPITQELLLPVTNSGVFAKTLIYHDYLYNASSSTEVGTSWGFNINKIKRTAWRFSFDIDYEMRNKLPSYSFDPLSIPGNNRTRLGAQIAYLF</sequence>
<gene>
    <name evidence="2" type="ORF">NCTC11388_03724</name>
</gene>
<organism evidence="2 3">
    <name type="scientific">Sphingobacterium spiritivorum</name>
    <name type="common">Flavobacterium spiritivorum</name>
    <dbReference type="NCBI Taxonomy" id="258"/>
    <lineage>
        <taxon>Bacteria</taxon>
        <taxon>Pseudomonadati</taxon>
        <taxon>Bacteroidota</taxon>
        <taxon>Sphingobacteriia</taxon>
        <taxon>Sphingobacteriales</taxon>
        <taxon>Sphingobacteriaceae</taxon>
        <taxon>Sphingobacterium</taxon>
    </lineage>
</organism>
<evidence type="ECO:0000313" key="2">
    <source>
        <dbReference type="EMBL" id="SUJ25561.1"/>
    </source>
</evidence>
<dbReference type="InterPro" id="IPR049236">
    <property type="entry name" value="DUF6850"/>
</dbReference>
<dbReference type="EMBL" id="UGYW01000002">
    <property type="protein sequence ID" value="SUJ25561.1"/>
    <property type="molecule type" value="Genomic_DNA"/>
</dbReference>
<dbReference type="RefSeq" id="WP_115171131.1">
    <property type="nucleotide sequence ID" value="NZ_UGYW01000002.1"/>
</dbReference>
<evidence type="ECO:0000259" key="1">
    <source>
        <dbReference type="Pfam" id="PF21012"/>
    </source>
</evidence>
<evidence type="ECO:0000313" key="3">
    <source>
        <dbReference type="Proteomes" id="UP000254893"/>
    </source>
</evidence>
<feature type="domain" description="DUF6850" evidence="1">
    <location>
        <begin position="56"/>
        <end position="518"/>
    </location>
</feature>
<proteinExistence type="predicted"/>
<dbReference type="Proteomes" id="UP000254893">
    <property type="component" value="Unassembled WGS sequence"/>
</dbReference>
<name>A0A380CRA7_SPHSI</name>
<dbReference type="Pfam" id="PF21012">
    <property type="entry name" value="DUF6850"/>
    <property type="match status" value="1"/>
</dbReference>
<reference evidence="2 3" key="1">
    <citation type="submission" date="2018-06" db="EMBL/GenBank/DDBJ databases">
        <authorList>
            <consortium name="Pathogen Informatics"/>
            <person name="Doyle S."/>
        </authorList>
    </citation>
    <scope>NUCLEOTIDE SEQUENCE [LARGE SCALE GENOMIC DNA]</scope>
    <source>
        <strain evidence="2 3">NCTC11388</strain>
    </source>
</reference>
<accession>A0A380CRA7</accession>
<dbReference type="AlphaFoldDB" id="A0A380CRA7"/>